<gene>
    <name evidence="2" type="ORF">DC3_51870</name>
</gene>
<dbReference type="PANTHER" id="PTHR42951">
    <property type="entry name" value="METALLO-BETA-LACTAMASE DOMAIN-CONTAINING"/>
    <property type="match status" value="1"/>
</dbReference>
<organism evidence="2 3">
    <name type="scientific">Deinococcus cellulosilyticus (strain DSM 18568 / NBRC 106333 / KACC 11606 / 5516J-15)</name>
    <dbReference type="NCBI Taxonomy" id="1223518"/>
    <lineage>
        <taxon>Bacteria</taxon>
        <taxon>Thermotogati</taxon>
        <taxon>Deinococcota</taxon>
        <taxon>Deinococci</taxon>
        <taxon>Deinococcales</taxon>
        <taxon>Deinococcaceae</taxon>
        <taxon>Deinococcus</taxon>
    </lineage>
</organism>
<dbReference type="CDD" id="cd07721">
    <property type="entry name" value="yflN-like_MBL-fold"/>
    <property type="match status" value="1"/>
</dbReference>
<dbReference type="Gene3D" id="3.60.15.10">
    <property type="entry name" value="Ribonuclease Z/Hydroxyacylglutathione hydrolase-like"/>
    <property type="match status" value="1"/>
</dbReference>
<evidence type="ECO:0000313" key="3">
    <source>
        <dbReference type="Proteomes" id="UP000321306"/>
    </source>
</evidence>
<dbReference type="EMBL" id="BJXB01000037">
    <property type="protein sequence ID" value="GEM49552.1"/>
    <property type="molecule type" value="Genomic_DNA"/>
</dbReference>
<dbReference type="OrthoDB" id="9802248at2"/>
<evidence type="ECO:0000313" key="2">
    <source>
        <dbReference type="EMBL" id="GEM49552.1"/>
    </source>
</evidence>
<dbReference type="GO" id="GO:0016787">
    <property type="term" value="F:hydrolase activity"/>
    <property type="evidence" value="ECO:0007669"/>
    <property type="project" value="UniProtKB-KW"/>
</dbReference>
<dbReference type="SMART" id="SM00849">
    <property type="entry name" value="Lactamase_B"/>
    <property type="match status" value="1"/>
</dbReference>
<dbReference type="Proteomes" id="UP000321306">
    <property type="component" value="Unassembled WGS sequence"/>
</dbReference>
<comment type="caution">
    <text evidence="2">The sequence shown here is derived from an EMBL/GenBank/DDBJ whole genome shotgun (WGS) entry which is preliminary data.</text>
</comment>
<name>A0A511N9P3_DEIC1</name>
<proteinExistence type="predicted"/>
<reference evidence="2 3" key="1">
    <citation type="submission" date="2019-07" db="EMBL/GenBank/DDBJ databases">
        <title>Whole genome shotgun sequence of Deinococcus cellulosilyticus NBRC 106333.</title>
        <authorList>
            <person name="Hosoyama A."/>
            <person name="Uohara A."/>
            <person name="Ohji S."/>
            <person name="Ichikawa N."/>
        </authorList>
    </citation>
    <scope>NUCLEOTIDE SEQUENCE [LARGE SCALE GENOMIC DNA]</scope>
    <source>
        <strain evidence="2 3">NBRC 106333</strain>
    </source>
</reference>
<dbReference type="InterPro" id="IPR001279">
    <property type="entry name" value="Metallo-B-lactamas"/>
</dbReference>
<dbReference type="InterPro" id="IPR050855">
    <property type="entry name" value="NDM-1-like"/>
</dbReference>
<sequence length="248" mass="26497">MQKPSFHVLLLQQEFGPFRRTFHLTLLSDSQHGLTLIDTGLPGAEMQILDFIQQLGHDTSDLKAIVLTHSDIDHAGSARALQDLTGAQVWAGLEEKPQLEGTLPPLRTPPAHLLAQLPAELALQLGRGSVPVQVNRTLSEGEVLPGGWKVIFTPGHTPGHLSVFHPDTGVLVAGDAVMVKEGRAVFPDNSMDVAQATHSLSRLAGLDVQHLIAHHGGEVSGGNVLDAWSSPERVKNRGVPGCPDTALK</sequence>
<accession>A0A511N9P3</accession>
<dbReference type="AlphaFoldDB" id="A0A511N9P3"/>
<protein>
    <submittedName>
        <fullName evidence="2">Hydrolase</fullName>
    </submittedName>
</protein>
<dbReference type="InterPro" id="IPR036866">
    <property type="entry name" value="RibonucZ/Hydroxyglut_hydro"/>
</dbReference>
<dbReference type="SUPFAM" id="SSF56281">
    <property type="entry name" value="Metallo-hydrolase/oxidoreductase"/>
    <property type="match status" value="1"/>
</dbReference>
<evidence type="ECO:0000259" key="1">
    <source>
        <dbReference type="SMART" id="SM00849"/>
    </source>
</evidence>
<keyword evidence="3" id="KW-1185">Reference proteome</keyword>
<keyword evidence="2" id="KW-0378">Hydrolase</keyword>
<dbReference type="RefSeq" id="WP_146890318.1">
    <property type="nucleotide sequence ID" value="NZ_BJXB01000037.1"/>
</dbReference>
<feature type="domain" description="Metallo-beta-lactamase" evidence="1">
    <location>
        <begin position="21"/>
        <end position="215"/>
    </location>
</feature>
<dbReference type="Pfam" id="PF00753">
    <property type="entry name" value="Lactamase_B"/>
    <property type="match status" value="1"/>
</dbReference>
<dbReference type="PANTHER" id="PTHR42951:SF17">
    <property type="entry name" value="METALLO-BETA-LACTAMASE DOMAIN-CONTAINING PROTEIN"/>
    <property type="match status" value="1"/>
</dbReference>